<evidence type="ECO:0000313" key="4">
    <source>
        <dbReference type="Proteomes" id="UP001341840"/>
    </source>
</evidence>
<accession>A0ABU6XHR5</accession>
<dbReference type="Proteomes" id="UP001341840">
    <property type="component" value="Unassembled WGS sequence"/>
</dbReference>
<evidence type="ECO:0000313" key="3">
    <source>
        <dbReference type="EMBL" id="MED6197580.1"/>
    </source>
</evidence>
<gene>
    <name evidence="3" type="ORF">PIB30_057804</name>
</gene>
<dbReference type="InterPro" id="IPR014044">
    <property type="entry name" value="CAP_dom"/>
</dbReference>
<keyword evidence="4" id="KW-1185">Reference proteome</keyword>
<reference evidence="3 4" key="1">
    <citation type="journal article" date="2023" name="Plants (Basel)">
        <title>Bridging the Gap: Combining Genomics and Transcriptomics Approaches to Understand Stylosanthes scabra, an Orphan Legume from the Brazilian Caatinga.</title>
        <authorList>
            <person name="Ferreira-Neto J.R.C."/>
            <person name="da Silva M.D."/>
            <person name="Binneck E."/>
            <person name="de Melo N.F."/>
            <person name="da Silva R.H."/>
            <person name="de Melo A.L.T.M."/>
            <person name="Pandolfi V."/>
            <person name="Bustamante F.O."/>
            <person name="Brasileiro-Vidal A.C."/>
            <person name="Benko-Iseppon A.M."/>
        </authorList>
    </citation>
    <scope>NUCLEOTIDE SEQUENCE [LARGE SCALE GENOMIC DNA]</scope>
    <source>
        <tissue evidence="3">Leaves</tissue>
    </source>
</reference>
<sequence length="164" mass="18397">MVRLHIQSMLTSFISILPLCLLAQNFPQDYLRIHNDARAMVGVPPLLWDSKLESYANSFVMEHVADCAKGKDIEDDDNYSRNIAINSTPKDFTGADAVELWVSLKPFYDYESNSCIGGMPCFLYTQVVSRASIYLGCATIKCQNGGTLVTCYYDPPGSVFRRPY</sequence>
<dbReference type="InterPro" id="IPR001283">
    <property type="entry name" value="CRISP-related"/>
</dbReference>
<dbReference type="EMBL" id="JASCZI010211926">
    <property type="protein sequence ID" value="MED6197580.1"/>
    <property type="molecule type" value="Genomic_DNA"/>
</dbReference>
<dbReference type="SUPFAM" id="SSF55797">
    <property type="entry name" value="PR-1-like"/>
    <property type="match status" value="1"/>
</dbReference>
<feature type="chain" id="PRO_5045805345" description="SCP domain-containing protein" evidence="1">
    <location>
        <begin position="24"/>
        <end position="164"/>
    </location>
</feature>
<dbReference type="PRINTS" id="PR00837">
    <property type="entry name" value="V5TPXLIKE"/>
</dbReference>
<dbReference type="Pfam" id="PF00188">
    <property type="entry name" value="CAP"/>
    <property type="match status" value="1"/>
</dbReference>
<dbReference type="SMART" id="SM00198">
    <property type="entry name" value="SCP"/>
    <property type="match status" value="1"/>
</dbReference>
<name>A0ABU6XHR5_9FABA</name>
<evidence type="ECO:0000256" key="1">
    <source>
        <dbReference type="SAM" id="SignalP"/>
    </source>
</evidence>
<proteinExistence type="predicted"/>
<feature type="domain" description="SCP" evidence="2">
    <location>
        <begin position="25"/>
        <end position="161"/>
    </location>
</feature>
<evidence type="ECO:0000259" key="2">
    <source>
        <dbReference type="SMART" id="SM00198"/>
    </source>
</evidence>
<dbReference type="InterPro" id="IPR035940">
    <property type="entry name" value="CAP_sf"/>
</dbReference>
<protein>
    <recommendedName>
        <fullName evidence="2">SCP domain-containing protein</fullName>
    </recommendedName>
</protein>
<dbReference type="PANTHER" id="PTHR10334">
    <property type="entry name" value="CYSTEINE-RICH SECRETORY PROTEIN-RELATED"/>
    <property type="match status" value="1"/>
</dbReference>
<dbReference type="Gene3D" id="3.40.33.10">
    <property type="entry name" value="CAP"/>
    <property type="match status" value="1"/>
</dbReference>
<keyword evidence="1" id="KW-0732">Signal</keyword>
<comment type="caution">
    <text evidence="3">The sequence shown here is derived from an EMBL/GenBank/DDBJ whole genome shotgun (WGS) entry which is preliminary data.</text>
</comment>
<feature type="signal peptide" evidence="1">
    <location>
        <begin position="1"/>
        <end position="23"/>
    </location>
</feature>
<organism evidence="3 4">
    <name type="scientific">Stylosanthes scabra</name>
    <dbReference type="NCBI Taxonomy" id="79078"/>
    <lineage>
        <taxon>Eukaryota</taxon>
        <taxon>Viridiplantae</taxon>
        <taxon>Streptophyta</taxon>
        <taxon>Embryophyta</taxon>
        <taxon>Tracheophyta</taxon>
        <taxon>Spermatophyta</taxon>
        <taxon>Magnoliopsida</taxon>
        <taxon>eudicotyledons</taxon>
        <taxon>Gunneridae</taxon>
        <taxon>Pentapetalae</taxon>
        <taxon>rosids</taxon>
        <taxon>fabids</taxon>
        <taxon>Fabales</taxon>
        <taxon>Fabaceae</taxon>
        <taxon>Papilionoideae</taxon>
        <taxon>50 kb inversion clade</taxon>
        <taxon>dalbergioids sensu lato</taxon>
        <taxon>Dalbergieae</taxon>
        <taxon>Pterocarpus clade</taxon>
        <taxon>Stylosanthes</taxon>
    </lineage>
</organism>